<dbReference type="EMBL" id="JAHBOH010000001">
    <property type="protein sequence ID" value="MBT0994692.1"/>
    <property type="molecule type" value="Genomic_DNA"/>
</dbReference>
<organism evidence="2 3">
    <name type="scientific">Cellulomonas fulva</name>
    <dbReference type="NCBI Taxonomy" id="2835530"/>
    <lineage>
        <taxon>Bacteria</taxon>
        <taxon>Bacillati</taxon>
        <taxon>Actinomycetota</taxon>
        <taxon>Actinomycetes</taxon>
        <taxon>Micrococcales</taxon>
        <taxon>Cellulomonadaceae</taxon>
        <taxon>Cellulomonas</taxon>
    </lineage>
</organism>
<evidence type="ECO:0000313" key="3">
    <source>
        <dbReference type="Proteomes" id="UP000722125"/>
    </source>
</evidence>
<evidence type="ECO:0000313" key="2">
    <source>
        <dbReference type="EMBL" id="MBT0994692.1"/>
    </source>
</evidence>
<protein>
    <submittedName>
        <fullName evidence="2">Uncharacterized protein</fullName>
    </submittedName>
</protein>
<name>A0ABS5U025_9CELL</name>
<sequence length="70" mass="6880">MDSGRAEVRGTVDREVGEPAVGDAAAGEAAAGGGTHAGAGGGVVDGTETERELVGSSIVSRAERRWRSGA</sequence>
<dbReference type="Proteomes" id="UP000722125">
    <property type="component" value="Unassembled WGS sequence"/>
</dbReference>
<reference evidence="2 3" key="1">
    <citation type="submission" date="2021-05" db="EMBL/GenBank/DDBJ databases">
        <title>Description of Cellulomonas sp. DKR-3 sp. nov.</title>
        <authorList>
            <person name="Dahal R.H."/>
            <person name="Chaudhary D.K."/>
        </authorList>
    </citation>
    <scope>NUCLEOTIDE SEQUENCE [LARGE SCALE GENOMIC DNA]</scope>
    <source>
        <strain evidence="2 3">DKR-3</strain>
    </source>
</reference>
<dbReference type="RefSeq" id="WP_214350059.1">
    <property type="nucleotide sequence ID" value="NZ_JAHBOH010000001.1"/>
</dbReference>
<comment type="caution">
    <text evidence="2">The sequence shown here is derived from an EMBL/GenBank/DDBJ whole genome shotgun (WGS) entry which is preliminary data.</text>
</comment>
<proteinExistence type="predicted"/>
<accession>A0ABS5U025</accession>
<feature type="compositionally biased region" description="Gly residues" evidence="1">
    <location>
        <begin position="30"/>
        <end position="44"/>
    </location>
</feature>
<feature type="region of interest" description="Disordered" evidence="1">
    <location>
        <begin position="1"/>
        <end position="56"/>
    </location>
</feature>
<feature type="compositionally biased region" description="Low complexity" evidence="1">
    <location>
        <begin position="18"/>
        <end position="29"/>
    </location>
</feature>
<evidence type="ECO:0000256" key="1">
    <source>
        <dbReference type="SAM" id="MobiDB-lite"/>
    </source>
</evidence>
<feature type="compositionally biased region" description="Basic and acidic residues" evidence="1">
    <location>
        <begin position="1"/>
        <end position="17"/>
    </location>
</feature>
<gene>
    <name evidence="2" type="ORF">KIN34_10380</name>
</gene>
<keyword evidence="3" id="KW-1185">Reference proteome</keyword>